<dbReference type="Gene3D" id="3.30.70.20">
    <property type="match status" value="2"/>
</dbReference>
<dbReference type="AlphaFoldDB" id="A0A1I0GH20"/>
<feature type="domain" description="4Fe-4S ferredoxin-type" evidence="5">
    <location>
        <begin position="11"/>
        <end position="41"/>
    </location>
</feature>
<dbReference type="Pfam" id="PF12800">
    <property type="entry name" value="Fer4_4"/>
    <property type="match status" value="4"/>
</dbReference>
<dbReference type="GO" id="GO:0046872">
    <property type="term" value="F:metal ion binding"/>
    <property type="evidence" value="ECO:0007669"/>
    <property type="project" value="UniProtKB-KW"/>
</dbReference>
<evidence type="ECO:0000313" key="6">
    <source>
        <dbReference type="EMBL" id="SET69329.1"/>
    </source>
</evidence>
<dbReference type="EMBL" id="FOHU01000020">
    <property type="protein sequence ID" value="SET69329.1"/>
    <property type="molecule type" value="Genomic_DNA"/>
</dbReference>
<evidence type="ECO:0000256" key="3">
    <source>
        <dbReference type="ARBA" id="ARBA00023004"/>
    </source>
</evidence>
<sequence length="142" mass="15350">MKEKNHNNSKVLKVINIGQCIGCYSCMLACSTQVYNNFSLQKSAIRVKTSGGYQGRMVINICRGCMAGACIASCPSNALEARAGGGVILHREACIGCKKCISACIGRAITFDKEEKKVILCRQCGICVDSCPHHVIDMEEVQ</sequence>
<keyword evidence="2" id="KW-0479">Metal-binding</keyword>
<feature type="domain" description="4Fe-4S ferredoxin-type" evidence="5">
    <location>
        <begin position="55"/>
        <end position="84"/>
    </location>
</feature>
<dbReference type="CDD" id="cd16370">
    <property type="entry name" value="DMSOR_beta_like"/>
    <property type="match status" value="1"/>
</dbReference>
<dbReference type="SUPFAM" id="SSF54862">
    <property type="entry name" value="4Fe-4S ferredoxins"/>
    <property type="match status" value="1"/>
</dbReference>
<dbReference type="InterPro" id="IPR017900">
    <property type="entry name" value="4Fe4S_Fe_S_CS"/>
</dbReference>
<evidence type="ECO:0000256" key="1">
    <source>
        <dbReference type="ARBA" id="ARBA00022485"/>
    </source>
</evidence>
<dbReference type="PROSITE" id="PS51379">
    <property type="entry name" value="4FE4S_FER_2"/>
    <property type="match status" value="4"/>
</dbReference>
<dbReference type="PANTHER" id="PTHR42859:SF15">
    <property type="entry name" value="IRON-SULFUR CLUSTER BINDING PROTEIN"/>
    <property type="match status" value="1"/>
</dbReference>
<dbReference type="Proteomes" id="UP000199568">
    <property type="component" value="Unassembled WGS sequence"/>
</dbReference>
<evidence type="ECO:0000259" key="5">
    <source>
        <dbReference type="PROSITE" id="PS51379"/>
    </source>
</evidence>
<dbReference type="PROSITE" id="PS00198">
    <property type="entry name" value="4FE4S_FER_1"/>
    <property type="match status" value="1"/>
</dbReference>
<keyword evidence="3" id="KW-0408">Iron</keyword>
<dbReference type="InterPro" id="IPR017896">
    <property type="entry name" value="4Fe4S_Fe-S-bd"/>
</dbReference>
<dbReference type="InterPro" id="IPR050294">
    <property type="entry name" value="RnfB_subfamily"/>
</dbReference>
<evidence type="ECO:0000313" key="7">
    <source>
        <dbReference type="Proteomes" id="UP000199568"/>
    </source>
</evidence>
<gene>
    <name evidence="6" type="ORF">SAMN05660297_03174</name>
</gene>
<name>A0A1I0GH20_9FIRM</name>
<organism evidence="6 7">
    <name type="scientific">Natronincola peptidivorans</name>
    <dbReference type="NCBI Taxonomy" id="426128"/>
    <lineage>
        <taxon>Bacteria</taxon>
        <taxon>Bacillati</taxon>
        <taxon>Bacillota</taxon>
        <taxon>Clostridia</taxon>
        <taxon>Peptostreptococcales</taxon>
        <taxon>Natronincolaceae</taxon>
        <taxon>Natronincola</taxon>
    </lineage>
</organism>
<evidence type="ECO:0000256" key="2">
    <source>
        <dbReference type="ARBA" id="ARBA00022723"/>
    </source>
</evidence>
<dbReference type="STRING" id="426128.SAMN05660297_03174"/>
<feature type="domain" description="4Fe-4S ferredoxin-type" evidence="5">
    <location>
        <begin position="107"/>
        <end position="141"/>
    </location>
</feature>
<keyword evidence="7" id="KW-1185">Reference proteome</keyword>
<evidence type="ECO:0000256" key="4">
    <source>
        <dbReference type="ARBA" id="ARBA00023014"/>
    </source>
</evidence>
<accession>A0A1I0GH20</accession>
<keyword evidence="1" id="KW-0004">4Fe-4S</keyword>
<reference evidence="6 7" key="1">
    <citation type="submission" date="2016-10" db="EMBL/GenBank/DDBJ databases">
        <authorList>
            <person name="de Groot N.N."/>
        </authorList>
    </citation>
    <scope>NUCLEOTIDE SEQUENCE [LARGE SCALE GENOMIC DNA]</scope>
    <source>
        <strain evidence="6 7">DSM 18979</strain>
    </source>
</reference>
<feature type="domain" description="4Fe-4S ferredoxin-type" evidence="5">
    <location>
        <begin position="85"/>
        <end position="104"/>
    </location>
</feature>
<proteinExistence type="predicted"/>
<protein>
    <submittedName>
        <fullName evidence="6">Fe-S-cluster-containing dehydrogenase component</fullName>
    </submittedName>
</protein>
<dbReference type="PANTHER" id="PTHR42859">
    <property type="entry name" value="OXIDOREDUCTASE"/>
    <property type="match status" value="1"/>
</dbReference>
<dbReference type="RefSeq" id="WP_170834855.1">
    <property type="nucleotide sequence ID" value="NZ_FOHU01000020.1"/>
</dbReference>
<keyword evidence="4" id="KW-0411">Iron-sulfur</keyword>
<dbReference type="GO" id="GO:0051539">
    <property type="term" value="F:4 iron, 4 sulfur cluster binding"/>
    <property type="evidence" value="ECO:0007669"/>
    <property type="project" value="UniProtKB-KW"/>
</dbReference>